<comment type="similarity">
    <text evidence="2 8">Belongs to the MIP/aquaporin (TC 1.A.8) family.</text>
</comment>
<feature type="transmembrane region" description="Helical" evidence="9">
    <location>
        <begin position="188"/>
        <end position="209"/>
    </location>
</feature>
<dbReference type="NCBIfam" id="NF003838">
    <property type="entry name" value="PRK05420.1"/>
    <property type="match status" value="1"/>
</dbReference>
<proteinExistence type="inferred from homology"/>
<evidence type="ECO:0000256" key="1">
    <source>
        <dbReference type="ARBA" id="ARBA00004651"/>
    </source>
</evidence>
<comment type="subcellular location">
    <subcellularLocation>
        <location evidence="1">Cell membrane</location>
        <topology evidence="1">Multi-pass membrane protein</topology>
    </subcellularLocation>
</comment>
<gene>
    <name evidence="10" type="primary">aqpZ_1</name>
    <name evidence="10" type="ORF">GCM10009867_25770</name>
</gene>
<evidence type="ECO:0000256" key="6">
    <source>
        <dbReference type="ARBA" id="ARBA00022989"/>
    </source>
</evidence>
<dbReference type="InterPro" id="IPR022357">
    <property type="entry name" value="MIP_CS"/>
</dbReference>
<evidence type="ECO:0000313" key="10">
    <source>
        <dbReference type="EMBL" id="GAA2737675.1"/>
    </source>
</evidence>
<keyword evidence="4" id="KW-1003">Cell membrane</keyword>
<keyword evidence="3 8" id="KW-0813">Transport</keyword>
<evidence type="ECO:0000256" key="7">
    <source>
        <dbReference type="ARBA" id="ARBA00023136"/>
    </source>
</evidence>
<sequence>MPNHPTPAPADRPVEYSLARRLSAEFVGTLWLVLAGCGTAVLAATATAESGGSALFVGVGYLGVALAFGLAVTTMAYGLGHVSGGHFNPAVSLGLAMAGRLGWRQLPTYFLAQLGGAITGAAIVFAVASGRDGFDAADGFATNGYGAASPQGYAMTAALVTEFVLTAVFVVVILGATDSAAPKGFAPLAIGLTLTVVHLISIPVTNTSVNPARSIAPALFAGGTALSQVWLFVLAPLAGGLVAGVAYKALFASPTDPATLQDASRT</sequence>
<feature type="transmembrane region" description="Helical" evidence="9">
    <location>
        <begin position="55"/>
        <end position="79"/>
    </location>
</feature>
<evidence type="ECO:0000256" key="8">
    <source>
        <dbReference type="RuleBase" id="RU000477"/>
    </source>
</evidence>
<evidence type="ECO:0000313" key="11">
    <source>
        <dbReference type="Proteomes" id="UP001501326"/>
    </source>
</evidence>
<dbReference type="Pfam" id="PF00230">
    <property type="entry name" value="MIP"/>
    <property type="match status" value="1"/>
</dbReference>
<feature type="transmembrane region" description="Helical" evidence="9">
    <location>
        <begin position="26"/>
        <end position="48"/>
    </location>
</feature>
<dbReference type="PROSITE" id="PS00221">
    <property type="entry name" value="MIP"/>
    <property type="match status" value="1"/>
</dbReference>
<keyword evidence="11" id="KW-1185">Reference proteome</keyword>
<dbReference type="CDD" id="cd00333">
    <property type="entry name" value="MIP"/>
    <property type="match status" value="1"/>
</dbReference>
<keyword evidence="6 9" id="KW-1133">Transmembrane helix</keyword>
<organism evidence="10 11">
    <name type="scientific">Pedococcus aerophilus</name>
    <dbReference type="NCBI Taxonomy" id="436356"/>
    <lineage>
        <taxon>Bacteria</taxon>
        <taxon>Bacillati</taxon>
        <taxon>Actinomycetota</taxon>
        <taxon>Actinomycetes</taxon>
        <taxon>Micrococcales</taxon>
        <taxon>Intrasporangiaceae</taxon>
        <taxon>Pedococcus</taxon>
    </lineage>
</organism>
<dbReference type="PANTHER" id="PTHR19139:SF199">
    <property type="entry name" value="MIP17260P"/>
    <property type="match status" value="1"/>
</dbReference>
<dbReference type="Gene3D" id="1.20.1080.10">
    <property type="entry name" value="Glycerol uptake facilitator protein"/>
    <property type="match status" value="1"/>
</dbReference>
<dbReference type="Proteomes" id="UP001501326">
    <property type="component" value="Unassembled WGS sequence"/>
</dbReference>
<keyword evidence="7 9" id="KW-0472">Membrane</keyword>
<dbReference type="InterPro" id="IPR000425">
    <property type="entry name" value="MIP"/>
</dbReference>
<dbReference type="PANTHER" id="PTHR19139">
    <property type="entry name" value="AQUAPORIN TRANSPORTER"/>
    <property type="match status" value="1"/>
</dbReference>
<evidence type="ECO:0000256" key="4">
    <source>
        <dbReference type="ARBA" id="ARBA00022475"/>
    </source>
</evidence>
<dbReference type="PRINTS" id="PR00783">
    <property type="entry name" value="MINTRINSICP"/>
</dbReference>
<evidence type="ECO:0000256" key="2">
    <source>
        <dbReference type="ARBA" id="ARBA00006175"/>
    </source>
</evidence>
<name>A0ABN3USH4_9MICO</name>
<accession>A0ABN3USH4</accession>
<evidence type="ECO:0000256" key="9">
    <source>
        <dbReference type="SAM" id="Phobius"/>
    </source>
</evidence>
<feature type="transmembrane region" description="Helical" evidence="9">
    <location>
        <begin position="153"/>
        <end position="176"/>
    </location>
</feature>
<feature type="transmembrane region" description="Helical" evidence="9">
    <location>
        <begin position="229"/>
        <end position="247"/>
    </location>
</feature>
<protein>
    <submittedName>
        <fullName evidence="10">Aquaporin Z</fullName>
    </submittedName>
</protein>
<evidence type="ECO:0000256" key="5">
    <source>
        <dbReference type="ARBA" id="ARBA00022692"/>
    </source>
</evidence>
<keyword evidence="5 8" id="KW-0812">Transmembrane</keyword>
<dbReference type="SUPFAM" id="SSF81338">
    <property type="entry name" value="Aquaporin-like"/>
    <property type="match status" value="1"/>
</dbReference>
<feature type="transmembrane region" description="Helical" evidence="9">
    <location>
        <begin position="110"/>
        <end position="128"/>
    </location>
</feature>
<dbReference type="InterPro" id="IPR023271">
    <property type="entry name" value="Aquaporin-like"/>
</dbReference>
<comment type="caution">
    <text evidence="10">The sequence shown here is derived from an EMBL/GenBank/DDBJ whole genome shotgun (WGS) entry which is preliminary data.</text>
</comment>
<dbReference type="InterPro" id="IPR034294">
    <property type="entry name" value="Aquaporin_transptr"/>
</dbReference>
<dbReference type="EMBL" id="BAAARN010000003">
    <property type="protein sequence ID" value="GAA2737675.1"/>
    <property type="molecule type" value="Genomic_DNA"/>
</dbReference>
<reference evidence="10 11" key="1">
    <citation type="journal article" date="2019" name="Int. J. Syst. Evol. Microbiol.">
        <title>The Global Catalogue of Microorganisms (GCM) 10K type strain sequencing project: providing services to taxonomists for standard genome sequencing and annotation.</title>
        <authorList>
            <consortium name="The Broad Institute Genomics Platform"/>
            <consortium name="The Broad Institute Genome Sequencing Center for Infectious Disease"/>
            <person name="Wu L."/>
            <person name="Ma J."/>
        </authorList>
    </citation>
    <scope>NUCLEOTIDE SEQUENCE [LARGE SCALE GENOMIC DNA]</scope>
    <source>
        <strain evidence="10 11">JCM 16378</strain>
    </source>
</reference>
<evidence type="ECO:0000256" key="3">
    <source>
        <dbReference type="ARBA" id="ARBA00022448"/>
    </source>
</evidence>
<dbReference type="RefSeq" id="WP_344194029.1">
    <property type="nucleotide sequence ID" value="NZ_BAAARN010000003.1"/>
</dbReference>
<dbReference type="NCBIfam" id="TIGR00861">
    <property type="entry name" value="MIP"/>
    <property type="match status" value="1"/>
</dbReference>